<organism evidence="3 4">
    <name type="scientific">Methanorbis furvi</name>
    <dbReference type="NCBI Taxonomy" id="3028299"/>
    <lineage>
        <taxon>Archaea</taxon>
        <taxon>Methanobacteriati</taxon>
        <taxon>Methanobacteriota</taxon>
        <taxon>Stenosarchaea group</taxon>
        <taxon>Methanomicrobia</taxon>
        <taxon>Methanomicrobiales</taxon>
        <taxon>Methanocorpusculaceae</taxon>
        <taxon>Methanorbis</taxon>
    </lineage>
</organism>
<dbReference type="GO" id="GO:0030422">
    <property type="term" value="P:siRNA processing"/>
    <property type="evidence" value="ECO:0007669"/>
    <property type="project" value="TreeGrafter"/>
</dbReference>
<dbReference type="GO" id="GO:0003723">
    <property type="term" value="F:RNA binding"/>
    <property type="evidence" value="ECO:0007669"/>
    <property type="project" value="TreeGrafter"/>
</dbReference>
<dbReference type="GO" id="GO:0005737">
    <property type="term" value="C:cytoplasm"/>
    <property type="evidence" value="ECO:0007669"/>
    <property type="project" value="TreeGrafter"/>
</dbReference>
<dbReference type="Proteomes" id="UP001273136">
    <property type="component" value="Unassembled WGS sequence"/>
</dbReference>
<dbReference type="PANTHER" id="PTHR14950">
    <property type="entry name" value="DICER-RELATED"/>
    <property type="match status" value="1"/>
</dbReference>
<dbReference type="PROSITE" id="PS50142">
    <property type="entry name" value="RNASE_3_2"/>
    <property type="match status" value="1"/>
</dbReference>
<feature type="domain" description="RNase III" evidence="2">
    <location>
        <begin position="3"/>
        <end position="131"/>
    </location>
</feature>
<dbReference type="InterPro" id="IPR036389">
    <property type="entry name" value="RNase_III_sf"/>
</dbReference>
<evidence type="ECO:0000313" key="3">
    <source>
        <dbReference type="EMBL" id="MDV0442397.1"/>
    </source>
</evidence>
<dbReference type="PANTHER" id="PTHR14950:SF37">
    <property type="entry name" value="ENDORIBONUCLEASE DICER"/>
    <property type="match status" value="1"/>
</dbReference>
<dbReference type="EMBL" id="JAWDKA010000009">
    <property type="protein sequence ID" value="MDV0442397.1"/>
    <property type="molecule type" value="Genomic_DNA"/>
</dbReference>
<dbReference type="Gene3D" id="1.10.1520.10">
    <property type="entry name" value="Ribonuclease III domain"/>
    <property type="match status" value="1"/>
</dbReference>
<evidence type="ECO:0000313" key="4">
    <source>
        <dbReference type="Proteomes" id="UP001273136"/>
    </source>
</evidence>
<dbReference type="GO" id="GO:0004525">
    <property type="term" value="F:ribonuclease III activity"/>
    <property type="evidence" value="ECO:0007669"/>
    <property type="project" value="UniProtKB-EC"/>
</dbReference>
<dbReference type="RefSeq" id="WP_338094817.1">
    <property type="nucleotide sequence ID" value="NZ_JAWDKA010000009.1"/>
</dbReference>
<evidence type="ECO:0000256" key="1">
    <source>
        <dbReference type="ARBA" id="ARBA00022801"/>
    </source>
</evidence>
<gene>
    <name evidence="3" type="primary">rnc</name>
    <name evidence="3" type="ORF">McpAg1_16360</name>
</gene>
<dbReference type="EC" id="3.1.26.3" evidence="3"/>
<keyword evidence="1 3" id="KW-0378">Hydrolase</keyword>
<dbReference type="CDD" id="cd00593">
    <property type="entry name" value="RIBOc"/>
    <property type="match status" value="1"/>
</dbReference>
<reference evidence="3" key="1">
    <citation type="submission" date="2023-06" db="EMBL/GenBank/DDBJ databases">
        <title>Genome sequence of Methancorpusculaceae sp. Ag1.</title>
        <authorList>
            <person name="Protasov E."/>
            <person name="Platt K."/>
            <person name="Poehlein A."/>
            <person name="Daniel R."/>
            <person name="Brune A."/>
        </authorList>
    </citation>
    <scope>NUCLEOTIDE SEQUENCE</scope>
    <source>
        <strain evidence="3">Ag1</strain>
    </source>
</reference>
<evidence type="ECO:0000259" key="2">
    <source>
        <dbReference type="PROSITE" id="PS50142"/>
    </source>
</evidence>
<dbReference type="InterPro" id="IPR000999">
    <property type="entry name" value="RNase_III_dom"/>
</dbReference>
<dbReference type="Pfam" id="PF14622">
    <property type="entry name" value="Ribonucleas_3_3"/>
    <property type="match status" value="1"/>
</dbReference>
<dbReference type="SUPFAM" id="SSF69065">
    <property type="entry name" value="RNase III domain-like"/>
    <property type="match status" value="1"/>
</dbReference>
<name>A0AAE4SA09_9EURY</name>
<comment type="caution">
    <text evidence="3">The sequence shown here is derived from an EMBL/GenBank/DDBJ whole genome shotgun (WGS) entry which is preliminary data.</text>
</comment>
<accession>A0AAE4SA09</accession>
<proteinExistence type="predicted"/>
<keyword evidence="4" id="KW-1185">Reference proteome</keyword>
<dbReference type="AlphaFoldDB" id="A0AAE4SA09"/>
<protein>
    <submittedName>
        <fullName evidence="3">Ribonuclease 3</fullName>
        <ecNumber evidence="3">3.1.26.3</ecNumber>
    </submittedName>
</protein>
<dbReference type="SMART" id="SM00535">
    <property type="entry name" value="RIBOc"/>
    <property type="match status" value="1"/>
</dbReference>
<sequence length="147" mass="16607">MTYTKLYDKIGYTFKNEEYLNHAMTRTAYAREHEIPMSETMDSFAVLGDAVLDLVVIREIIADGEYDKGEITRKKIDSVNMTVVRKIAEELDLPSYMRWGKGEIRMQIWTSGRVSAECFEALVGAAYMDGGIDAAAKIIGTVRHTRA</sequence>